<dbReference type="InterPro" id="IPR045087">
    <property type="entry name" value="Cu-oxidase_fam"/>
</dbReference>
<feature type="domain" description="EfeO-type cupredoxin-like" evidence="7">
    <location>
        <begin position="524"/>
        <end position="589"/>
    </location>
</feature>
<dbReference type="EMBL" id="NOWI01000001">
    <property type="protein sequence ID" value="RFT46875.1"/>
    <property type="molecule type" value="Genomic_DNA"/>
</dbReference>
<feature type="transmembrane region" description="Helical" evidence="5">
    <location>
        <begin position="114"/>
        <end position="131"/>
    </location>
</feature>
<dbReference type="Pfam" id="PF07732">
    <property type="entry name" value="Cu-oxidase_3"/>
    <property type="match status" value="1"/>
</dbReference>
<keyword evidence="1" id="KW-0479">Metal-binding</keyword>
<accession>A0A3E2DNB8</accession>
<dbReference type="GO" id="GO:0005507">
    <property type="term" value="F:copper ion binding"/>
    <property type="evidence" value="ECO:0007669"/>
    <property type="project" value="InterPro"/>
</dbReference>
<feature type="compositionally biased region" description="Low complexity" evidence="4">
    <location>
        <begin position="439"/>
        <end position="453"/>
    </location>
</feature>
<dbReference type="CDD" id="cd04208">
    <property type="entry name" value="CuRO_2_CuNIR"/>
    <property type="match status" value="1"/>
</dbReference>
<dbReference type="InterPro" id="IPR008972">
    <property type="entry name" value="Cupredoxin"/>
</dbReference>
<evidence type="ECO:0000256" key="4">
    <source>
        <dbReference type="SAM" id="MobiDB-lite"/>
    </source>
</evidence>
<evidence type="ECO:0000256" key="2">
    <source>
        <dbReference type="ARBA" id="ARBA00023002"/>
    </source>
</evidence>
<dbReference type="AlphaFoldDB" id="A0A3E2DNB8"/>
<protein>
    <submittedName>
        <fullName evidence="8">Nitrite reductase</fullName>
    </submittedName>
</protein>
<feature type="transmembrane region" description="Helical" evidence="5">
    <location>
        <begin position="278"/>
        <end position="301"/>
    </location>
</feature>
<feature type="region of interest" description="Disordered" evidence="4">
    <location>
        <begin position="415"/>
        <end position="478"/>
    </location>
</feature>
<dbReference type="Gene3D" id="2.60.40.420">
    <property type="entry name" value="Cupredoxins - blue copper proteins"/>
    <property type="match status" value="3"/>
</dbReference>
<dbReference type="InterPro" id="IPR028096">
    <property type="entry name" value="EfeO_Cupredoxin"/>
</dbReference>
<gene>
    <name evidence="8" type="ORF">CHT91_00700</name>
</gene>
<keyword evidence="5" id="KW-0812">Transmembrane</keyword>
<feature type="transmembrane region" description="Helical" evidence="5">
    <location>
        <begin position="313"/>
        <end position="336"/>
    </location>
</feature>
<feature type="compositionally biased region" description="Polar residues" evidence="4">
    <location>
        <begin position="454"/>
        <end position="464"/>
    </location>
</feature>
<dbReference type="RefSeq" id="WP_117188270.1">
    <property type="nucleotide sequence ID" value="NZ_NOWI01000001.1"/>
</dbReference>
<keyword evidence="2" id="KW-0560">Oxidoreductase</keyword>
<feature type="transmembrane region" description="Helical" evidence="5">
    <location>
        <begin position="183"/>
        <end position="206"/>
    </location>
</feature>
<feature type="transmembrane region" description="Helical" evidence="5">
    <location>
        <begin position="28"/>
        <end position="45"/>
    </location>
</feature>
<keyword evidence="5" id="KW-0472">Membrane</keyword>
<keyword evidence="3" id="KW-0186">Copper</keyword>
<comment type="caution">
    <text evidence="8">The sequence shown here is derived from an EMBL/GenBank/DDBJ whole genome shotgun (WGS) entry which is preliminary data.</text>
</comment>
<evidence type="ECO:0000256" key="1">
    <source>
        <dbReference type="ARBA" id="ARBA00022723"/>
    </source>
</evidence>
<proteinExistence type="predicted"/>
<dbReference type="Pfam" id="PF13473">
    <property type="entry name" value="Cupredoxin_1"/>
    <property type="match status" value="1"/>
</dbReference>
<dbReference type="PANTHER" id="PTHR11709">
    <property type="entry name" value="MULTI-COPPER OXIDASE"/>
    <property type="match status" value="1"/>
</dbReference>
<feature type="transmembrane region" description="Helical" evidence="5">
    <location>
        <begin position="357"/>
        <end position="380"/>
    </location>
</feature>
<evidence type="ECO:0000313" key="8">
    <source>
        <dbReference type="EMBL" id="RFT46875.1"/>
    </source>
</evidence>
<dbReference type="CDD" id="cd11020">
    <property type="entry name" value="CuRO_1_CuNIR"/>
    <property type="match status" value="1"/>
</dbReference>
<feature type="transmembrane region" description="Helical" evidence="5">
    <location>
        <begin position="226"/>
        <end position="246"/>
    </location>
</feature>
<feature type="transmembrane region" description="Helical" evidence="5">
    <location>
        <begin position="252"/>
        <end position="271"/>
    </location>
</feature>
<evidence type="ECO:0000256" key="5">
    <source>
        <dbReference type="SAM" id="Phobius"/>
    </source>
</evidence>
<sequence>MAEITSASAGRKPDTNKRSWHRKASRPVSGWLAALLIVAIVNRWIPQSRWLLVHMVTLGVATTSIMVWGQYFTEAILHNNLTEADRSRQVLRIRLLTAGIIVTCVGMVADWPWVTVVGAVIVGSMLTWYAFDLGHQVRHALPGRFDSTVRFYCAAACLLPLGATLGAIMAFSPVEPWRTRLLVAHQALNLLGFVGLTVVGTLITLWPTVLRTKMQPAQDRHGRYSLYVMMAAVAVTTVSALCGLWWLAAIGVTAHIIGVCIVLGDLVACAVHKPPRDFPGFTMGAAICWMLVWLVWLAWKLASKGTGLLADDIFTLSVPVIVGFLLQLLIGAMSYLMPMVMGGGPKIVRATNAKMHAFGALRATITNAGLLLWVLAMGAWTRRLGMVMAVVGLATFLPATAAMVRTGVPLLKEKGRQMAARAATPAERGETPGASPERAAVSPAAKPTATTSTESDAPSSSAVTGITPKTVDPAPTAPTDRRSFVGAFAGAATALTAAAVGHRLDQNAPADDADGPAAVVGKVSPTGHTTTVSITAEGMKYHPSTISVPAGDELVVEITNKDPNQVHDLQFANGAHSPRLDPGAHATVKAGVITGPTEGWCTIVGHKSMGMVLKVQVSGMPGGAEHDNHMGSTNPRRKIDLTESPGKGFTTRDAVVPPLLAGRVHTMTLTAKESVQEIAPGTTIDAMTYNGRYMAPVIHARIGDEMRIHLVNRGTMGHSLDFHAGTVSPDEVMRTIAPGHELDYNFTLHRAGIWLYHCSTMPMSAHIAAGMFGAVIVPPHDLPRADREYYLVQSETYLSEHNGAEVDTGKIANETPDLTMFNGHANQYVFEPLKAKVGERVRIWVLAAGPSRGCSFHVVGTQFDTVFKEGAYTLRRGNPEGGGCQALDLSSAQGGFVEMVFEEPGHYTFVNHSFVEMERGARGIIEVTA</sequence>
<dbReference type="PANTHER" id="PTHR11709:SF394">
    <property type="entry name" value="FI03373P-RELATED"/>
    <property type="match status" value="1"/>
</dbReference>
<reference evidence="8 9" key="1">
    <citation type="submission" date="2017-07" db="EMBL/GenBank/DDBJ databases">
        <authorList>
            <person name="Sun Z.S."/>
            <person name="Albrecht U."/>
            <person name="Echele G."/>
            <person name="Lee C.C."/>
        </authorList>
    </citation>
    <scope>NUCLEOTIDE SEQUENCE [LARGE SCALE GENOMIC DNA]</scope>
    <source>
        <strain evidence="8 9">P16-029</strain>
    </source>
</reference>
<keyword evidence="5" id="KW-1133">Transmembrane helix</keyword>
<dbReference type="InterPro" id="IPR011707">
    <property type="entry name" value="Cu-oxidase-like_N"/>
</dbReference>
<evidence type="ECO:0000259" key="7">
    <source>
        <dbReference type="Pfam" id="PF13473"/>
    </source>
</evidence>
<name>A0A3E2DNB8_9ACTN</name>
<feature type="transmembrane region" description="Helical" evidence="5">
    <location>
        <begin position="151"/>
        <end position="171"/>
    </location>
</feature>
<dbReference type="SUPFAM" id="SSF49503">
    <property type="entry name" value="Cupredoxins"/>
    <property type="match status" value="3"/>
</dbReference>
<dbReference type="Proteomes" id="UP000259211">
    <property type="component" value="Unassembled WGS sequence"/>
</dbReference>
<dbReference type="GO" id="GO:0016491">
    <property type="term" value="F:oxidoreductase activity"/>
    <property type="evidence" value="ECO:0007669"/>
    <property type="project" value="UniProtKB-KW"/>
</dbReference>
<feature type="transmembrane region" description="Helical" evidence="5">
    <location>
        <begin position="90"/>
        <end position="108"/>
    </location>
</feature>
<organism evidence="8 9">
    <name type="scientific">Cutibacterium avidum</name>
    <dbReference type="NCBI Taxonomy" id="33010"/>
    <lineage>
        <taxon>Bacteria</taxon>
        <taxon>Bacillati</taxon>
        <taxon>Actinomycetota</taxon>
        <taxon>Actinomycetes</taxon>
        <taxon>Propionibacteriales</taxon>
        <taxon>Propionibacteriaceae</taxon>
        <taxon>Cutibacterium</taxon>
    </lineage>
</organism>
<evidence type="ECO:0000313" key="9">
    <source>
        <dbReference type="Proteomes" id="UP000259211"/>
    </source>
</evidence>
<feature type="region of interest" description="Disordered" evidence="4">
    <location>
        <begin position="1"/>
        <end position="21"/>
    </location>
</feature>
<feature type="transmembrane region" description="Helical" evidence="5">
    <location>
        <begin position="51"/>
        <end position="69"/>
    </location>
</feature>
<evidence type="ECO:0000256" key="3">
    <source>
        <dbReference type="ARBA" id="ARBA00023008"/>
    </source>
</evidence>
<evidence type="ECO:0000259" key="6">
    <source>
        <dbReference type="Pfam" id="PF07732"/>
    </source>
</evidence>
<feature type="domain" description="Plastocyanin-like" evidence="6">
    <location>
        <begin position="679"/>
        <end position="779"/>
    </location>
</feature>